<dbReference type="Gene3D" id="1.10.357.10">
    <property type="entry name" value="Tetracycline Repressor, domain 2"/>
    <property type="match status" value="1"/>
</dbReference>
<name>A0ABN2MTP7_9ACTN</name>
<dbReference type="InterPro" id="IPR001647">
    <property type="entry name" value="HTH_TetR"/>
</dbReference>
<organism evidence="4 5">
    <name type="scientific">Luedemannella flava</name>
    <dbReference type="NCBI Taxonomy" id="349316"/>
    <lineage>
        <taxon>Bacteria</taxon>
        <taxon>Bacillati</taxon>
        <taxon>Actinomycetota</taxon>
        <taxon>Actinomycetes</taxon>
        <taxon>Micromonosporales</taxon>
        <taxon>Micromonosporaceae</taxon>
        <taxon>Luedemannella</taxon>
    </lineage>
</organism>
<dbReference type="PANTHER" id="PTHR43479">
    <property type="entry name" value="ACREF/ENVCD OPERON REPRESSOR-RELATED"/>
    <property type="match status" value="1"/>
</dbReference>
<dbReference type="Proteomes" id="UP001500218">
    <property type="component" value="Unassembled WGS sequence"/>
</dbReference>
<dbReference type="PROSITE" id="PS50977">
    <property type="entry name" value="HTH_TETR_2"/>
    <property type="match status" value="1"/>
</dbReference>
<comment type="caution">
    <text evidence="4">The sequence shown here is derived from an EMBL/GenBank/DDBJ whole genome shotgun (WGS) entry which is preliminary data.</text>
</comment>
<evidence type="ECO:0000256" key="2">
    <source>
        <dbReference type="PROSITE-ProRule" id="PRU00335"/>
    </source>
</evidence>
<evidence type="ECO:0000256" key="1">
    <source>
        <dbReference type="ARBA" id="ARBA00023125"/>
    </source>
</evidence>
<evidence type="ECO:0000259" key="3">
    <source>
        <dbReference type="PROSITE" id="PS50977"/>
    </source>
</evidence>
<sequence length="187" mass="20640">MALDRRVRRTRFAIHRALMDLMLEKGYEAVTVTEIIDRADIGRSTFYAHYTDKRDVLYASLDELAGFLRAHRDDGEGLFGFSLAMFEHAHEQRLLIRALLGRRGGTVVRDRIAYVIGELVREQLVAHNPAPAIPLDLLVAGVVGAYMALLARWADGDEPHTPAQLDAAFRQLVTPGVAAALGPGRPG</sequence>
<dbReference type="RefSeq" id="WP_344140519.1">
    <property type="nucleotide sequence ID" value="NZ_BAAALT010000350.1"/>
</dbReference>
<accession>A0ABN2MTP7</accession>
<reference evidence="4 5" key="1">
    <citation type="journal article" date="2019" name="Int. J. Syst. Evol. Microbiol.">
        <title>The Global Catalogue of Microorganisms (GCM) 10K type strain sequencing project: providing services to taxonomists for standard genome sequencing and annotation.</title>
        <authorList>
            <consortium name="The Broad Institute Genomics Platform"/>
            <consortium name="The Broad Institute Genome Sequencing Center for Infectious Disease"/>
            <person name="Wu L."/>
            <person name="Ma J."/>
        </authorList>
    </citation>
    <scope>NUCLEOTIDE SEQUENCE [LARGE SCALE GENOMIC DNA]</scope>
    <source>
        <strain evidence="4 5">JCM 13250</strain>
    </source>
</reference>
<keyword evidence="5" id="KW-1185">Reference proteome</keyword>
<evidence type="ECO:0000313" key="5">
    <source>
        <dbReference type="Proteomes" id="UP001500218"/>
    </source>
</evidence>
<dbReference type="Pfam" id="PF00440">
    <property type="entry name" value="TetR_N"/>
    <property type="match status" value="1"/>
</dbReference>
<dbReference type="SUPFAM" id="SSF46689">
    <property type="entry name" value="Homeodomain-like"/>
    <property type="match status" value="1"/>
</dbReference>
<evidence type="ECO:0000313" key="4">
    <source>
        <dbReference type="EMBL" id="GAA1838075.1"/>
    </source>
</evidence>
<dbReference type="EMBL" id="BAAALT010000350">
    <property type="protein sequence ID" value="GAA1838075.1"/>
    <property type="molecule type" value="Genomic_DNA"/>
</dbReference>
<dbReference type="InterPro" id="IPR009057">
    <property type="entry name" value="Homeodomain-like_sf"/>
</dbReference>
<proteinExistence type="predicted"/>
<gene>
    <name evidence="4" type="ORF">GCM10009682_63360</name>
</gene>
<feature type="DNA-binding region" description="H-T-H motif" evidence="2">
    <location>
        <begin position="31"/>
        <end position="50"/>
    </location>
</feature>
<dbReference type="PANTHER" id="PTHR43479:SF7">
    <property type="entry name" value="TETR-FAMILY TRANSCRIPTIONAL REGULATOR"/>
    <property type="match status" value="1"/>
</dbReference>
<dbReference type="InterPro" id="IPR050624">
    <property type="entry name" value="HTH-type_Tx_Regulator"/>
</dbReference>
<feature type="domain" description="HTH tetR-type" evidence="3">
    <location>
        <begin position="8"/>
        <end position="68"/>
    </location>
</feature>
<protein>
    <submittedName>
        <fullName evidence="4">TetR/AcrR family transcriptional regulator</fullName>
    </submittedName>
</protein>
<keyword evidence="1 2" id="KW-0238">DNA-binding</keyword>